<dbReference type="AlphaFoldDB" id="A0A502DPA3"/>
<protein>
    <submittedName>
        <fullName evidence="1">Uncharacterized protein</fullName>
    </submittedName>
</protein>
<evidence type="ECO:0000313" key="1">
    <source>
        <dbReference type="EMBL" id="TPG25936.1"/>
    </source>
</evidence>
<comment type="caution">
    <text evidence="1">The sequence shown here is derived from an EMBL/GenBank/DDBJ whole genome shotgun (WGS) entry which is preliminary data.</text>
</comment>
<accession>A0A502DPA3</accession>
<name>A0A502DPA3_9BURK</name>
<evidence type="ECO:0000313" key="2">
    <source>
        <dbReference type="Proteomes" id="UP000319212"/>
    </source>
</evidence>
<dbReference type="EMBL" id="RCZI01000004">
    <property type="protein sequence ID" value="TPG25936.1"/>
    <property type="molecule type" value="Genomic_DNA"/>
</dbReference>
<proteinExistence type="predicted"/>
<sequence length="85" mass="9365">MGGGAVIRRGDELQHARLSVEDLDNIALRLRLRSLRGDLTAGAVAEALESVVVRRQIAQLARERKASGFVSSTWQRVSAWATTRH</sequence>
<gene>
    <name evidence="1" type="ORF">EAH82_16155</name>
</gene>
<dbReference type="RefSeq" id="WP_140863139.1">
    <property type="nucleotide sequence ID" value="NZ_RCZI01000004.1"/>
</dbReference>
<dbReference type="Proteomes" id="UP000319212">
    <property type="component" value="Unassembled WGS sequence"/>
</dbReference>
<reference evidence="1 2" key="1">
    <citation type="journal article" date="2019" name="Environ. Microbiol.">
        <title>Species interactions and distinct microbial communities in high Arctic permafrost affected cryosols are associated with the CH4 and CO2 gas fluxes.</title>
        <authorList>
            <person name="Altshuler I."/>
            <person name="Hamel J."/>
            <person name="Turney S."/>
            <person name="Magnuson E."/>
            <person name="Levesque R."/>
            <person name="Greer C."/>
            <person name="Whyte L.G."/>
        </authorList>
    </citation>
    <scope>NUCLEOTIDE SEQUENCE [LARGE SCALE GENOMIC DNA]</scope>
    <source>
        <strain evidence="1 2">S06.C</strain>
    </source>
</reference>
<organism evidence="1 2">
    <name type="scientific">Variovorax guangxiensis</name>
    <dbReference type="NCBI Taxonomy" id="1775474"/>
    <lineage>
        <taxon>Bacteria</taxon>
        <taxon>Pseudomonadati</taxon>
        <taxon>Pseudomonadota</taxon>
        <taxon>Betaproteobacteria</taxon>
        <taxon>Burkholderiales</taxon>
        <taxon>Comamonadaceae</taxon>
        <taxon>Variovorax</taxon>
    </lineage>
</organism>